<keyword evidence="3" id="KW-0210">Decarboxylase</keyword>
<dbReference type="UniPathway" id="UPA00070">
    <property type="reaction ID" value="UER00120"/>
</dbReference>
<evidence type="ECO:0000256" key="6">
    <source>
        <dbReference type="ARBA" id="ARBA00049157"/>
    </source>
</evidence>
<keyword evidence="4" id="KW-0665">Pyrimidine biosynthesis</keyword>
<evidence type="ECO:0000256" key="4">
    <source>
        <dbReference type="ARBA" id="ARBA00022975"/>
    </source>
</evidence>
<dbReference type="NCBIfam" id="TIGR02127">
    <property type="entry name" value="pyrF_sub2"/>
    <property type="match status" value="1"/>
</dbReference>
<dbReference type="PANTHER" id="PTHR43375:SF1">
    <property type="entry name" value="OROTIDINE 5'-PHOSPHATE DECARBOXYLASE"/>
    <property type="match status" value="1"/>
</dbReference>
<dbReference type="AlphaFoldDB" id="A0A7L5E2B2"/>
<accession>A0A7L5E2B2</accession>
<dbReference type="Gene3D" id="3.20.20.70">
    <property type="entry name" value="Aldolase class I"/>
    <property type="match status" value="1"/>
</dbReference>
<dbReference type="KEGG" id="mrob:HH214_17335"/>
<dbReference type="GO" id="GO:0044205">
    <property type="term" value="P:'de novo' UMP biosynthetic process"/>
    <property type="evidence" value="ECO:0007669"/>
    <property type="project" value="UniProtKB-UniPathway"/>
</dbReference>
<dbReference type="GO" id="GO:0006207">
    <property type="term" value="P:'de novo' pyrimidine nucleobase biosynthetic process"/>
    <property type="evidence" value="ECO:0007669"/>
    <property type="project" value="InterPro"/>
</dbReference>
<dbReference type="GO" id="GO:0004590">
    <property type="term" value="F:orotidine-5'-phosphate decarboxylase activity"/>
    <property type="evidence" value="ECO:0007669"/>
    <property type="project" value="UniProtKB-UniRule"/>
</dbReference>
<dbReference type="InterPro" id="IPR013785">
    <property type="entry name" value="Aldolase_TIM"/>
</dbReference>
<dbReference type="InterPro" id="IPR011060">
    <property type="entry name" value="RibuloseP-bd_barrel"/>
</dbReference>
<dbReference type="Pfam" id="PF00215">
    <property type="entry name" value="OMPdecase"/>
    <property type="match status" value="1"/>
</dbReference>
<protein>
    <recommendedName>
        <fullName evidence="7">Orotidine-5'-phosphate decarboxylase</fullName>
        <ecNumber evidence="7">4.1.1.23</ecNumber>
    </recommendedName>
</protein>
<sequence length="279" mass="30724">MLSRKQLIEQIKQKKSFLCIGLDTDLNKIPAFLHTYPDPVLEFNRRIIDATHDLCVAYKPNAAFYESRGLQGWQSLIDTYQYLPKECLSIIDAKRGDIGNTSDQYARAFFDETAGGMGFDALTVAPYMGHDSLTPYLAYEGKWIIILALTSNDGSRDFQCLKTDNGLLYENVIQKANSLAGADRIMYVVGATQGQEFANIRKHAPDNFLLVPGVGAQGGSLAEVCRYGLTADCGLLVNASRSIAYASNGEDFAEAARAEALSLQQQMQVELEKAGIVRE</sequence>
<feature type="domain" description="Orotidine 5'-phosphate decarboxylase" evidence="8">
    <location>
        <begin position="17"/>
        <end position="256"/>
    </location>
</feature>
<dbReference type="InterPro" id="IPR011995">
    <property type="entry name" value="OMPdecase_type-2"/>
</dbReference>
<dbReference type="Proteomes" id="UP000503278">
    <property type="component" value="Chromosome"/>
</dbReference>
<dbReference type="RefSeq" id="WP_169609743.1">
    <property type="nucleotide sequence ID" value="NZ_CP051682.1"/>
</dbReference>
<evidence type="ECO:0000313" key="9">
    <source>
        <dbReference type="EMBL" id="QJD97510.1"/>
    </source>
</evidence>
<evidence type="ECO:0000256" key="2">
    <source>
        <dbReference type="ARBA" id="ARBA00008847"/>
    </source>
</evidence>
<evidence type="ECO:0000256" key="1">
    <source>
        <dbReference type="ARBA" id="ARBA00004861"/>
    </source>
</evidence>
<dbReference type="EC" id="4.1.1.23" evidence="7"/>
<comment type="pathway">
    <text evidence="1">Pyrimidine metabolism; UMP biosynthesis via de novo pathway; UMP from orotate: step 2/2.</text>
</comment>
<evidence type="ECO:0000256" key="3">
    <source>
        <dbReference type="ARBA" id="ARBA00022793"/>
    </source>
</evidence>
<keyword evidence="10" id="KW-1185">Reference proteome</keyword>
<evidence type="ECO:0000256" key="7">
    <source>
        <dbReference type="NCBIfam" id="TIGR02127"/>
    </source>
</evidence>
<organism evidence="9 10">
    <name type="scientific">Mucilaginibacter robiniae</name>
    <dbReference type="NCBI Taxonomy" id="2728022"/>
    <lineage>
        <taxon>Bacteria</taxon>
        <taxon>Pseudomonadati</taxon>
        <taxon>Bacteroidota</taxon>
        <taxon>Sphingobacteriia</taxon>
        <taxon>Sphingobacteriales</taxon>
        <taxon>Sphingobacteriaceae</taxon>
        <taxon>Mucilaginibacter</taxon>
    </lineage>
</organism>
<name>A0A7L5E2B2_9SPHI</name>
<gene>
    <name evidence="9" type="primary">pyrF</name>
    <name evidence="9" type="ORF">HH214_17335</name>
</gene>
<evidence type="ECO:0000256" key="5">
    <source>
        <dbReference type="ARBA" id="ARBA00023239"/>
    </source>
</evidence>
<evidence type="ECO:0000313" key="10">
    <source>
        <dbReference type="Proteomes" id="UP000503278"/>
    </source>
</evidence>
<dbReference type="EMBL" id="CP051682">
    <property type="protein sequence ID" value="QJD97510.1"/>
    <property type="molecule type" value="Genomic_DNA"/>
</dbReference>
<proteinExistence type="inferred from homology"/>
<comment type="catalytic activity">
    <reaction evidence="6">
        <text>orotidine 5'-phosphate + H(+) = UMP + CO2</text>
        <dbReference type="Rhea" id="RHEA:11596"/>
        <dbReference type="ChEBI" id="CHEBI:15378"/>
        <dbReference type="ChEBI" id="CHEBI:16526"/>
        <dbReference type="ChEBI" id="CHEBI:57538"/>
        <dbReference type="ChEBI" id="CHEBI:57865"/>
        <dbReference type="EC" id="4.1.1.23"/>
    </reaction>
</comment>
<dbReference type="PANTHER" id="PTHR43375">
    <property type="entry name" value="OROTIDINE 5'-PHOSPHATE DECARBOXYLASE"/>
    <property type="match status" value="1"/>
</dbReference>
<evidence type="ECO:0000259" key="8">
    <source>
        <dbReference type="SMART" id="SM00934"/>
    </source>
</evidence>
<dbReference type="SMART" id="SM00934">
    <property type="entry name" value="OMPdecase"/>
    <property type="match status" value="1"/>
</dbReference>
<dbReference type="CDD" id="cd04725">
    <property type="entry name" value="OMP_decarboxylase_like"/>
    <property type="match status" value="1"/>
</dbReference>
<reference evidence="9 10" key="1">
    <citation type="submission" date="2020-04" db="EMBL/GenBank/DDBJ databases">
        <title>Genome sequencing of novel species.</title>
        <authorList>
            <person name="Heo J."/>
            <person name="Kim S.-J."/>
            <person name="Kim J.-S."/>
            <person name="Hong S.-B."/>
            <person name="Kwon S.-W."/>
        </authorList>
    </citation>
    <scope>NUCLEOTIDE SEQUENCE [LARGE SCALE GENOMIC DNA]</scope>
    <source>
        <strain evidence="9 10">F39-2</strain>
    </source>
</reference>
<dbReference type="InterPro" id="IPR001754">
    <property type="entry name" value="OMPdeCOase_dom"/>
</dbReference>
<keyword evidence="5 9" id="KW-0456">Lyase</keyword>
<comment type="similarity">
    <text evidence="2">Belongs to the OMP decarboxylase family. Type 2 subfamily.</text>
</comment>
<dbReference type="SUPFAM" id="SSF51366">
    <property type="entry name" value="Ribulose-phoshate binding barrel"/>
    <property type="match status" value="1"/>
</dbReference>